<name>G6XMS5_9PROT</name>
<dbReference type="PATRIC" id="fig|1088869.3.peg.2787"/>
<evidence type="ECO:0000313" key="3">
    <source>
        <dbReference type="Proteomes" id="UP000004949"/>
    </source>
</evidence>
<dbReference type="Proteomes" id="UP000004949">
    <property type="component" value="Unassembled WGS sequence"/>
</dbReference>
<keyword evidence="3" id="KW-1185">Reference proteome</keyword>
<keyword evidence="1" id="KW-1133">Transmembrane helix</keyword>
<evidence type="ECO:0000313" key="2">
    <source>
        <dbReference type="EMBL" id="EHH66901.1"/>
    </source>
</evidence>
<dbReference type="AlphaFoldDB" id="G6XMS5"/>
<reference evidence="2 3" key="1">
    <citation type="submission" date="2011-10" db="EMBL/GenBank/DDBJ databases">
        <title>Genome sequence of Gluconobacter morbifer G707, isolated from Drosophila gut.</title>
        <authorList>
            <person name="Lee W.-J."/>
            <person name="Kim E.-K."/>
        </authorList>
    </citation>
    <scope>NUCLEOTIDE SEQUENCE [LARGE SCALE GENOMIC DNA]</scope>
    <source>
        <strain evidence="2 3">G707</strain>
    </source>
</reference>
<feature type="transmembrane region" description="Helical" evidence="1">
    <location>
        <begin position="30"/>
        <end position="51"/>
    </location>
</feature>
<keyword evidence="1" id="KW-0812">Transmembrane</keyword>
<proteinExistence type="predicted"/>
<organism evidence="2 3">
    <name type="scientific">Gluconobacter morbifer G707</name>
    <dbReference type="NCBI Taxonomy" id="1088869"/>
    <lineage>
        <taxon>Bacteria</taxon>
        <taxon>Pseudomonadati</taxon>
        <taxon>Pseudomonadota</taxon>
        <taxon>Alphaproteobacteria</taxon>
        <taxon>Acetobacterales</taxon>
        <taxon>Acetobacteraceae</taxon>
        <taxon>Gluconobacter</taxon>
    </lineage>
</organism>
<protein>
    <submittedName>
        <fullName evidence="2">Uncharacterized protein</fullName>
    </submittedName>
</protein>
<keyword evidence="1" id="KW-0472">Membrane</keyword>
<sequence>MNDQNDPEDDVEDEVALDATEETESFFSSIMFPLCVLAGLSILGILVGIAMM</sequence>
<gene>
    <name evidence="2" type="ORF">GMO_27930</name>
</gene>
<comment type="caution">
    <text evidence="2">The sequence shown here is derived from an EMBL/GenBank/DDBJ whole genome shotgun (WGS) entry which is preliminary data.</text>
</comment>
<evidence type="ECO:0000256" key="1">
    <source>
        <dbReference type="SAM" id="Phobius"/>
    </source>
</evidence>
<accession>G6XMS5</accession>
<dbReference type="EMBL" id="AGQV01000016">
    <property type="protein sequence ID" value="EHH66901.1"/>
    <property type="molecule type" value="Genomic_DNA"/>
</dbReference>